<keyword evidence="1" id="KW-0812">Transmembrane</keyword>
<name>A0A1F5LU71_PENAI</name>
<accession>A0A1F5LU71</accession>
<dbReference type="Proteomes" id="UP000177622">
    <property type="component" value="Unassembled WGS sequence"/>
</dbReference>
<evidence type="ECO:0000313" key="4">
    <source>
        <dbReference type="Proteomes" id="UP000177622"/>
    </source>
</evidence>
<dbReference type="RefSeq" id="XP_022491907.1">
    <property type="nucleotide sequence ID" value="XM_022628206.1"/>
</dbReference>
<dbReference type="PANTHER" id="PTHR43139">
    <property type="entry name" value="SI:DKEY-122A22.2"/>
    <property type="match status" value="1"/>
</dbReference>
<dbReference type="PRINTS" id="PR00111">
    <property type="entry name" value="ABHYDROLASE"/>
</dbReference>
<evidence type="ECO:0000313" key="3">
    <source>
        <dbReference type="EMBL" id="OGE56479.1"/>
    </source>
</evidence>
<gene>
    <name evidence="3" type="ORF">PENARI_c003G03060</name>
</gene>
<evidence type="ECO:0000256" key="1">
    <source>
        <dbReference type="SAM" id="Phobius"/>
    </source>
</evidence>
<organism evidence="3 4">
    <name type="scientific">Penicillium arizonense</name>
    <dbReference type="NCBI Taxonomy" id="1835702"/>
    <lineage>
        <taxon>Eukaryota</taxon>
        <taxon>Fungi</taxon>
        <taxon>Dikarya</taxon>
        <taxon>Ascomycota</taxon>
        <taxon>Pezizomycotina</taxon>
        <taxon>Eurotiomycetes</taxon>
        <taxon>Eurotiomycetidae</taxon>
        <taxon>Eurotiales</taxon>
        <taxon>Aspergillaceae</taxon>
        <taxon>Penicillium</taxon>
    </lineage>
</organism>
<evidence type="ECO:0000259" key="2">
    <source>
        <dbReference type="Pfam" id="PF00561"/>
    </source>
</evidence>
<dbReference type="SUPFAM" id="SSF53474">
    <property type="entry name" value="alpha/beta-Hydrolases"/>
    <property type="match status" value="1"/>
</dbReference>
<dbReference type="GO" id="GO:0005783">
    <property type="term" value="C:endoplasmic reticulum"/>
    <property type="evidence" value="ECO:0007669"/>
    <property type="project" value="TreeGrafter"/>
</dbReference>
<dbReference type="OrthoDB" id="408373at2759"/>
<feature type="domain" description="AB hydrolase-1" evidence="2">
    <location>
        <begin position="100"/>
        <end position="230"/>
    </location>
</feature>
<dbReference type="STRING" id="1835702.A0A1F5LU71"/>
<comment type="caution">
    <text evidence="3">The sequence shown here is derived from an EMBL/GenBank/DDBJ whole genome shotgun (WGS) entry which is preliminary data.</text>
</comment>
<feature type="transmembrane region" description="Helical" evidence="1">
    <location>
        <begin position="172"/>
        <end position="190"/>
    </location>
</feature>
<protein>
    <recommendedName>
        <fullName evidence="2">AB hydrolase-1 domain-containing protein</fullName>
    </recommendedName>
</protein>
<dbReference type="PANTHER" id="PTHR43139:SF65">
    <property type="entry name" value="HYDROLASE FAMILY PROTEIN, PUTATIVE (AFU_ORTHOLOGUE AFUA_6G07060)-RELATED"/>
    <property type="match status" value="1"/>
</dbReference>
<feature type="transmembrane region" description="Helical" evidence="1">
    <location>
        <begin position="12"/>
        <end position="31"/>
    </location>
</feature>
<reference evidence="3 4" key="1">
    <citation type="journal article" date="2016" name="Sci. Rep.">
        <title>Penicillium arizonense, a new, genome sequenced fungal species, reveals a high chemical diversity in secreted metabolites.</title>
        <authorList>
            <person name="Grijseels S."/>
            <person name="Nielsen J.C."/>
            <person name="Randelovic M."/>
            <person name="Nielsen J."/>
            <person name="Nielsen K.F."/>
            <person name="Workman M."/>
            <person name="Frisvad J.C."/>
        </authorList>
    </citation>
    <scope>NUCLEOTIDE SEQUENCE [LARGE SCALE GENOMIC DNA]</scope>
    <source>
        <strain evidence="3 4">CBS 141311</strain>
    </source>
</reference>
<dbReference type="InterPro" id="IPR000073">
    <property type="entry name" value="AB_hydrolase_1"/>
</dbReference>
<sequence>MDGCPSFVKLWIQLALVITVLSAPVCVALYIQIRSSLEDIQQTPEELTFTPARAEPAAQEGQIFSKPVYPIDAFPGNRQFKTVYGTIHVFEWGPEDGEKVLLVHGLGTPCIALGDMAKELVRKGYRVMIYDLFGRGYSDAPNDLVFDARLYTTQILLVLCSSPLSWTGTSAFHIIGFSLGGSIAVAFAAYHATMLRSITLVCPGGLIRTSHMRPLDRVLYSSAMIIPEWLRLKLFRASLEPRNGAACADVPGEKEDEDDLAFDDVPIAEDRPHVTVGDVIRWQLGANAGFVRSYLSTLRSALVYRRHDRMWRILADELARRRTADALPGLPGGKVCLIVAERDVIVVGDECATDAGEILGTEAVEIHVLGGGHEIAISRARDVNSIAMEFWNRL</sequence>
<dbReference type="GO" id="GO:0072330">
    <property type="term" value="P:monocarboxylic acid biosynthetic process"/>
    <property type="evidence" value="ECO:0007669"/>
    <property type="project" value="UniProtKB-ARBA"/>
</dbReference>
<dbReference type="Gene3D" id="3.40.50.1820">
    <property type="entry name" value="alpha/beta hydrolase"/>
    <property type="match status" value="1"/>
</dbReference>
<keyword evidence="4" id="KW-1185">Reference proteome</keyword>
<dbReference type="InterPro" id="IPR052370">
    <property type="entry name" value="Meta-cleavage_hydrolase"/>
</dbReference>
<dbReference type="EMBL" id="LXJU01000003">
    <property type="protein sequence ID" value="OGE56479.1"/>
    <property type="molecule type" value="Genomic_DNA"/>
</dbReference>
<dbReference type="Pfam" id="PF00561">
    <property type="entry name" value="Abhydrolase_1"/>
    <property type="match status" value="1"/>
</dbReference>
<keyword evidence="1" id="KW-1133">Transmembrane helix</keyword>
<dbReference type="AlphaFoldDB" id="A0A1F5LU71"/>
<dbReference type="InterPro" id="IPR029058">
    <property type="entry name" value="AB_hydrolase_fold"/>
</dbReference>
<keyword evidence="1" id="KW-0472">Membrane</keyword>
<dbReference type="GO" id="GO:0017000">
    <property type="term" value="P:antibiotic biosynthetic process"/>
    <property type="evidence" value="ECO:0007669"/>
    <property type="project" value="UniProtKB-ARBA"/>
</dbReference>
<proteinExistence type="predicted"/>
<dbReference type="GeneID" id="34572940"/>